<name>A0A8S3T0V6_MYTED</name>
<evidence type="ECO:0000313" key="1">
    <source>
        <dbReference type="EMBL" id="CAG2224946.1"/>
    </source>
</evidence>
<dbReference type="Pfam" id="PF05380">
    <property type="entry name" value="Peptidase_A17"/>
    <property type="match status" value="1"/>
</dbReference>
<proteinExistence type="predicted"/>
<accession>A0A8S3T0V6</accession>
<dbReference type="Proteomes" id="UP000683360">
    <property type="component" value="Unassembled WGS sequence"/>
</dbReference>
<sequence length="273" mass="30270">MMVSSLGVAHRSAKECKDKWGNTKKEAKKIFSVKKRDHGKTGGGPQAKPVSVAVNRTIDLCKDSASFKGIGGVESCIIGKEACRVKIACQMMPELRELVQQYNRKADSVQNIGSTQANENFNQIVGSKCIKARTQERLITGGKIRLHKIVSNNSEVVKSFETKDLAESITEIDFNSESTCLQRSLGLCWNVVKDSFAYQLTKEEKPFTKSGLLSVVNGIFDPPLGFIAPVIIGVGLIMREAVQNNSLDWDDPLPDNLHSNWQRWKQSLQDLET</sequence>
<comment type="caution">
    <text evidence="1">The sequence shown here is derived from an EMBL/GenBank/DDBJ whole genome shotgun (WGS) entry which is preliminary data.</text>
</comment>
<dbReference type="OrthoDB" id="8065733at2759"/>
<dbReference type="PANTHER" id="PTHR47331:SF6">
    <property type="entry name" value="DOUBLECORTIN DOMAIN-CONTAINING PROTEIN"/>
    <property type="match status" value="1"/>
</dbReference>
<evidence type="ECO:0000313" key="2">
    <source>
        <dbReference type="Proteomes" id="UP000683360"/>
    </source>
</evidence>
<dbReference type="EMBL" id="CAJPWZ010001827">
    <property type="protein sequence ID" value="CAG2224946.1"/>
    <property type="molecule type" value="Genomic_DNA"/>
</dbReference>
<organism evidence="1 2">
    <name type="scientific">Mytilus edulis</name>
    <name type="common">Blue mussel</name>
    <dbReference type="NCBI Taxonomy" id="6550"/>
    <lineage>
        <taxon>Eukaryota</taxon>
        <taxon>Metazoa</taxon>
        <taxon>Spiralia</taxon>
        <taxon>Lophotrochozoa</taxon>
        <taxon>Mollusca</taxon>
        <taxon>Bivalvia</taxon>
        <taxon>Autobranchia</taxon>
        <taxon>Pteriomorphia</taxon>
        <taxon>Mytilida</taxon>
        <taxon>Mytiloidea</taxon>
        <taxon>Mytilidae</taxon>
        <taxon>Mytilinae</taxon>
        <taxon>Mytilus</taxon>
    </lineage>
</organism>
<reference evidence="1" key="1">
    <citation type="submission" date="2021-03" db="EMBL/GenBank/DDBJ databases">
        <authorList>
            <person name="Bekaert M."/>
        </authorList>
    </citation>
    <scope>NUCLEOTIDE SEQUENCE</scope>
</reference>
<gene>
    <name evidence="1" type="ORF">MEDL_38104</name>
</gene>
<dbReference type="InterPro" id="IPR008042">
    <property type="entry name" value="Retrotrans_Pao"/>
</dbReference>
<dbReference type="AlphaFoldDB" id="A0A8S3T0V6"/>
<keyword evidence="2" id="KW-1185">Reference proteome</keyword>
<dbReference type="PANTHER" id="PTHR47331">
    <property type="entry name" value="PHD-TYPE DOMAIN-CONTAINING PROTEIN"/>
    <property type="match status" value="1"/>
</dbReference>
<protein>
    <submittedName>
        <fullName evidence="1">Uncharacterized protein</fullName>
    </submittedName>
</protein>